<evidence type="ECO:0000256" key="5">
    <source>
        <dbReference type="ARBA" id="ARBA00023163"/>
    </source>
</evidence>
<sequence length="313" mass="34952">MKNDVRQGVRSHEGAVSANRGILLGLAYRMLGSTYDAEDVVQEAYSRWYAMSEGEQRAIRSPVAWLTRVTGRICLDHLTSARVRRERYVGEWIPEPLRDLGVWSSTVDTLVDPAEQVMLDESVSMGMLVMLESLTPAERVVFVLHDVFRLPFTEIAEVVGRSPAACRQLAVSARRRLEKRQARPVDGAEQHRDLIVEFKRACESGDFDALVNLLDPDVVVHTDGGGKAHATRRPIFGAEKAARLFLGLLRRQPGMEFVGEDVNGRPGYIVRLNGAVTSVVATEAHGNVFTHIWMVVNPDKLHDWTGAGHRHRI</sequence>
<dbReference type="GO" id="GO:0006352">
    <property type="term" value="P:DNA-templated transcription initiation"/>
    <property type="evidence" value="ECO:0007669"/>
    <property type="project" value="InterPro"/>
</dbReference>
<dbReference type="RefSeq" id="WP_090767252.1">
    <property type="nucleotide sequence ID" value="NZ_FNFB01000011.1"/>
</dbReference>
<dbReference type="Pfam" id="PF08281">
    <property type="entry name" value="Sigma70_r4_2"/>
    <property type="match status" value="1"/>
</dbReference>
<dbReference type="Gene3D" id="1.10.1740.10">
    <property type="match status" value="1"/>
</dbReference>
<dbReference type="InterPro" id="IPR013325">
    <property type="entry name" value="RNA_pol_sigma_r2"/>
</dbReference>
<evidence type="ECO:0000259" key="7">
    <source>
        <dbReference type="Pfam" id="PF08281"/>
    </source>
</evidence>
<dbReference type="SUPFAM" id="SSF88946">
    <property type="entry name" value="Sigma2 domain of RNA polymerase sigma factors"/>
    <property type="match status" value="1"/>
</dbReference>
<dbReference type="OrthoDB" id="3672769at2"/>
<feature type="domain" description="RNA polymerase sigma-70 region 2" evidence="6">
    <location>
        <begin position="16"/>
        <end position="82"/>
    </location>
</feature>
<evidence type="ECO:0000256" key="1">
    <source>
        <dbReference type="ARBA" id="ARBA00010641"/>
    </source>
</evidence>
<dbReference type="STRING" id="683260.SAMN05421874_111211"/>
<evidence type="ECO:0000313" key="8">
    <source>
        <dbReference type="EMBL" id="SDK82397.1"/>
    </source>
</evidence>
<name>A0A1G9F1S9_9ACTN</name>
<dbReference type="NCBIfam" id="NF007214">
    <property type="entry name" value="PRK09636.1"/>
    <property type="match status" value="1"/>
</dbReference>
<dbReference type="NCBIfam" id="TIGR02937">
    <property type="entry name" value="sigma70-ECF"/>
    <property type="match status" value="1"/>
</dbReference>
<dbReference type="AlphaFoldDB" id="A0A1G9F1S9"/>
<dbReference type="InterPro" id="IPR032710">
    <property type="entry name" value="NTF2-like_dom_sf"/>
</dbReference>
<keyword evidence="5" id="KW-0804">Transcription</keyword>
<evidence type="ECO:0000256" key="3">
    <source>
        <dbReference type="ARBA" id="ARBA00023015"/>
    </source>
</evidence>
<evidence type="ECO:0000259" key="6">
    <source>
        <dbReference type="Pfam" id="PF04542"/>
    </source>
</evidence>
<dbReference type="GO" id="GO:0016987">
    <property type="term" value="F:sigma factor activity"/>
    <property type="evidence" value="ECO:0007669"/>
    <property type="project" value="UniProtKB-KW"/>
</dbReference>
<keyword evidence="9" id="KW-1185">Reference proteome</keyword>
<feature type="domain" description="RNA polymerase sigma factor 70 region 4 type 2" evidence="7">
    <location>
        <begin position="129"/>
        <end position="177"/>
    </location>
</feature>
<comment type="subunit">
    <text evidence="2">Interacts transiently with the RNA polymerase catalytic core formed by RpoA, RpoB, RpoC and RpoZ (2 alpha, 1 beta, 1 beta' and 1 omega subunit) to form the RNA polymerase holoenzyme that can initiate transcription.</text>
</comment>
<evidence type="ECO:0000256" key="4">
    <source>
        <dbReference type="ARBA" id="ARBA00023082"/>
    </source>
</evidence>
<dbReference type="Gene3D" id="1.10.10.10">
    <property type="entry name" value="Winged helix-like DNA-binding domain superfamily/Winged helix DNA-binding domain"/>
    <property type="match status" value="1"/>
</dbReference>
<dbReference type="InterPro" id="IPR052704">
    <property type="entry name" value="ECF_Sigma-70_Domain"/>
</dbReference>
<dbReference type="InterPro" id="IPR036388">
    <property type="entry name" value="WH-like_DNA-bd_sf"/>
</dbReference>
<dbReference type="PANTHER" id="PTHR30173">
    <property type="entry name" value="SIGMA 19 FACTOR"/>
    <property type="match status" value="1"/>
</dbReference>
<proteinExistence type="inferred from homology"/>
<organism evidence="8 9">
    <name type="scientific">Nonomuraea maritima</name>
    <dbReference type="NCBI Taxonomy" id="683260"/>
    <lineage>
        <taxon>Bacteria</taxon>
        <taxon>Bacillati</taxon>
        <taxon>Actinomycetota</taxon>
        <taxon>Actinomycetes</taxon>
        <taxon>Streptosporangiales</taxon>
        <taxon>Streptosporangiaceae</taxon>
        <taxon>Nonomuraea</taxon>
    </lineage>
</organism>
<dbReference type="InterPro" id="IPR013249">
    <property type="entry name" value="RNA_pol_sigma70_r4_t2"/>
</dbReference>
<dbReference type="InterPro" id="IPR013324">
    <property type="entry name" value="RNA_pol_sigma_r3/r4-like"/>
</dbReference>
<dbReference type="SUPFAM" id="SSF88659">
    <property type="entry name" value="Sigma3 and sigma4 domains of RNA polymerase sigma factors"/>
    <property type="match status" value="1"/>
</dbReference>
<dbReference type="SUPFAM" id="SSF54427">
    <property type="entry name" value="NTF2-like"/>
    <property type="match status" value="1"/>
</dbReference>
<dbReference type="Gene3D" id="3.10.450.50">
    <property type="match status" value="1"/>
</dbReference>
<dbReference type="Proteomes" id="UP000198683">
    <property type="component" value="Unassembled WGS sequence"/>
</dbReference>
<gene>
    <name evidence="8" type="ORF">SAMN05421874_111211</name>
</gene>
<keyword evidence="4" id="KW-0731">Sigma factor</keyword>
<evidence type="ECO:0000313" key="9">
    <source>
        <dbReference type="Proteomes" id="UP000198683"/>
    </source>
</evidence>
<dbReference type="GO" id="GO:0003677">
    <property type="term" value="F:DNA binding"/>
    <property type="evidence" value="ECO:0007669"/>
    <property type="project" value="InterPro"/>
</dbReference>
<dbReference type="InterPro" id="IPR014284">
    <property type="entry name" value="RNA_pol_sigma-70_dom"/>
</dbReference>
<comment type="similarity">
    <text evidence="1">Belongs to the sigma-70 factor family. ECF subfamily.</text>
</comment>
<keyword evidence="3" id="KW-0805">Transcription regulation</keyword>
<dbReference type="EMBL" id="FNFB01000011">
    <property type="protein sequence ID" value="SDK82397.1"/>
    <property type="molecule type" value="Genomic_DNA"/>
</dbReference>
<evidence type="ECO:0000256" key="2">
    <source>
        <dbReference type="ARBA" id="ARBA00011344"/>
    </source>
</evidence>
<accession>A0A1G9F1S9</accession>
<dbReference type="PANTHER" id="PTHR30173:SF43">
    <property type="entry name" value="ECF RNA POLYMERASE SIGMA FACTOR SIGI-RELATED"/>
    <property type="match status" value="1"/>
</dbReference>
<dbReference type="Pfam" id="PF04542">
    <property type="entry name" value="Sigma70_r2"/>
    <property type="match status" value="1"/>
</dbReference>
<protein>
    <submittedName>
        <fullName evidence="8">RNA polymerase sigma-70 factor, ECF subfamily</fullName>
    </submittedName>
</protein>
<reference evidence="8 9" key="1">
    <citation type="submission" date="2016-10" db="EMBL/GenBank/DDBJ databases">
        <authorList>
            <person name="de Groot N.N."/>
        </authorList>
    </citation>
    <scope>NUCLEOTIDE SEQUENCE [LARGE SCALE GENOMIC DNA]</scope>
    <source>
        <strain evidence="8 9">CGMCC 4.5681</strain>
    </source>
</reference>
<dbReference type="InterPro" id="IPR007627">
    <property type="entry name" value="RNA_pol_sigma70_r2"/>
</dbReference>